<name>A0A2S9MW18_9BURK</name>
<gene>
    <name evidence="2" type="ORF">C6Q15_07765</name>
</gene>
<proteinExistence type="predicted"/>
<dbReference type="EMBL" id="PVGH01000035">
    <property type="protein sequence ID" value="PRF63527.1"/>
    <property type="molecule type" value="Genomic_DNA"/>
</dbReference>
<protein>
    <submittedName>
        <fullName evidence="2">Uncharacterized protein</fullName>
    </submittedName>
</protein>
<accession>A0A2S9MW18</accession>
<organism evidence="2 3">
    <name type="scientific">Burkholderia multivorans</name>
    <dbReference type="NCBI Taxonomy" id="87883"/>
    <lineage>
        <taxon>Bacteria</taxon>
        <taxon>Pseudomonadati</taxon>
        <taxon>Pseudomonadota</taxon>
        <taxon>Betaproteobacteria</taxon>
        <taxon>Burkholderiales</taxon>
        <taxon>Burkholderiaceae</taxon>
        <taxon>Burkholderia</taxon>
        <taxon>Burkholderia cepacia complex</taxon>
    </lineage>
</organism>
<reference evidence="2 3" key="1">
    <citation type="submission" date="2018-03" db="EMBL/GenBank/DDBJ databases">
        <authorList>
            <person name="Keele B.F."/>
        </authorList>
    </citation>
    <scope>NUCLEOTIDE SEQUENCE [LARGE SCALE GENOMIC DNA]</scope>
    <source>
        <strain evidence="2 3">AU19729</strain>
    </source>
</reference>
<evidence type="ECO:0000256" key="1">
    <source>
        <dbReference type="SAM" id="MobiDB-lite"/>
    </source>
</evidence>
<evidence type="ECO:0000313" key="2">
    <source>
        <dbReference type="EMBL" id="PRF63527.1"/>
    </source>
</evidence>
<comment type="caution">
    <text evidence="2">The sequence shown here is derived from an EMBL/GenBank/DDBJ whole genome shotgun (WGS) entry which is preliminary data.</text>
</comment>
<dbReference type="AlphaFoldDB" id="A0A2S9MW18"/>
<feature type="compositionally biased region" description="Basic residues" evidence="1">
    <location>
        <begin position="7"/>
        <end position="20"/>
    </location>
</feature>
<feature type="region of interest" description="Disordered" evidence="1">
    <location>
        <begin position="1"/>
        <end position="42"/>
    </location>
</feature>
<evidence type="ECO:0000313" key="3">
    <source>
        <dbReference type="Proteomes" id="UP000238982"/>
    </source>
</evidence>
<sequence length="95" mass="10290">MPACARSARHPRRRWRGGRARHVDATPRPRVASPSGAGVSRARDAARLVVARAATPRIARKPACGAAVRRIAPARCRPDDAALRVSIARDARRRA</sequence>
<dbReference type="Proteomes" id="UP000238982">
    <property type="component" value="Unassembled WGS sequence"/>
</dbReference>